<keyword evidence="4 5" id="KW-0472">Membrane</keyword>
<feature type="transmembrane region" description="Helical" evidence="5">
    <location>
        <begin position="151"/>
        <end position="174"/>
    </location>
</feature>
<keyword evidence="3 5" id="KW-1133">Transmembrane helix</keyword>
<gene>
    <name evidence="7" type="primary">SLC39A2</name>
</gene>
<feature type="transmembrane region" description="Helical" evidence="5">
    <location>
        <begin position="44"/>
        <end position="66"/>
    </location>
</feature>
<proteinExistence type="predicted"/>
<dbReference type="PANTHER" id="PTHR11040:SF120">
    <property type="entry name" value="ZINC TRANSPORTER ZIP2"/>
    <property type="match status" value="1"/>
</dbReference>
<accession>A0ABM1KH28</accession>
<keyword evidence="2 5" id="KW-0812">Transmembrane</keyword>
<evidence type="ECO:0000256" key="4">
    <source>
        <dbReference type="ARBA" id="ARBA00023136"/>
    </source>
</evidence>
<protein>
    <submittedName>
        <fullName evidence="7">Zinc transporter ZIP2</fullName>
    </submittedName>
</protein>
<reference evidence="7" key="1">
    <citation type="submission" date="2025-08" db="UniProtKB">
        <authorList>
            <consortium name="RefSeq"/>
        </authorList>
    </citation>
    <scope>IDENTIFICATION</scope>
</reference>
<evidence type="ECO:0000313" key="6">
    <source>
        <dbReference type="Proteomes" id="UP000694871"/>
    </source>
</evidence>
<evidence type="ECO:0000256" key="2">
    <source>
        <dbReference type="ARBA" id="ARBA00022692"/>
    </source>
</evidence>
<feature type="transmembrane region" description="Helical" evidence="5">
    <location>
        <begin position="213"/>
        <end position="237"/>
    </location>
</feature>
<dbReference type="InterPro" id="IPR003689">
    <property type="entry name" value="ZIP"/>
</dbReference>
<evidence type="ECO:0000256" key="5">
    <source>
        <dbReference type="SAM" id="Phobius"/>
    </source>
</evidence>
<sequence>MDPLLGVKIGCLAGLLVVPLLCGLIPAQVQWFQINMARGKHRRILSFIGCFAAGVFLGACIMHMVADALGDIKSEIEKRQQQGALVLKQNTTSEGDDSEGYPFGELIISFGFFLVFFIESVVLSCCPRAVHSHGDPEAHDDPKGMPESHSSFRAFVLFLSLSFHSIFEGLAIGVQKEDTGAIQLCLAVLIHKAIVAFSLALKLVQSGTEPRWRLLYLVVFALMSPAGIAIGIGVSLSDSDGSGLAQAVLEGVAAGTFLYVTFLEILPYELRSHESPLVKFSFIGFGFFIMAVIAIWA</sequence>
<dbReference type="RefSeq" id="XP_015273015.1">
    <property type="nucleotide sequence ID" value="XM_015417529.1"/>
</dbReference>
<organism evidence="6 7">
    <name type="scientific">Gekko japonicus</name>
    <name type="common">Schlegel's Japanese gecko</name>
    <dbReference type="NCBI Taxonomy" id="146911"/>
    <lineage>
        <taxon>Eukaryota</taxon>
        <taxon>Metazoa</taxon>
        <taxon>Chordata</taxon>
        <taxon>Craniata</taxon>
        <taxon>Vertebrata</taxon>
        <taxon>Euteleostomi</taxon>
        <taxon>Lepidosauria</taxon>
        <taxon>Squamata</taxon>
        <taxon>Bifurcata</taxon>
        <taxon>Gekkota</taxon>
        <taxon>Gekkonidae</taxon>
        <taxon>Gekkoninae</taxon>
        <taxon>Gekko</taxon>
    </lineage>
</organism>
<feature type="transmembrane region" description="Helical" evidence="5">
    <location>
        <begin position="243"/>
        <end position="265"/>
    </location>
</feature>
<evidence type="ECO:0000256" key="1">
    <source>
        <dbReference type="ARBA" id="ARBA00004141"/>
    </source>
</evidence>
<dbReference type="Proteomes" id="UP000694871">
    <property type="component" value="Unplaced"/>
</dbReference>
<keyword evidence="6" id="KW-1185">Reference proteome</keyword>
<dbReference type="Pfam" id="PF02535">
    <property type="entry name" value="Zip"/>
    <property type="match status" value="1"/>
</dbReference>
<feature type="transmembrane region" description="Helical" evidence="5">
    <location>
        <begin position="12"/>
        <end position="32"/>
    </location>
</feature>
<comment type="subcellular location">
    <subcellularLocation>
        <location evidence="1">Membrane</location>
        <topology evidence="1">Multi-pass membrane protein</topology>
    </subcellularLocation>
</comment>
<evidence type="ECO:0000313" key="7">
    <source>
        <dbReference type="RefSeq" id="XP_015273015.1"/>
    </source>
</evidence>
<dbReference type="PANTHER" id="PTHR11040">
    <property type="entry name" value="ZINC/IRON TRANSPORTER"/>
    <property type="match status" value="1"/>
</dbReference>
<name>A0ABM1KH28_GEKJA</name>
<feature type="transmembrane region" description="Helical" evidence="5">
    <location>
        <begin position="180"/>
        <end position="201"/>
    </location>
</feature>
<evidence type="ECO:0000256" key="3">
    <source>
        <dbReference type="ARBA" id="ARBA00022989"/>
    </source>
</evidence>
<feature type="transmembrane region" description="Helical" evidence="5">
    <location>
        <begin position="106"/>
        <end position="130"/>
    </location>
</feature>
<dbReference type="GeneID" id="107115763"/>
<feature type="transmembrane region" description="Helical" evidence="5">
    <location>
        <begin position="277"/>
        <end position="296"/>
    </location>
</feature>